<proteinExistence type="predicted"/>
<evidence type="ECO:0000313" key="1">
    <source>
        <dbReference type="EMBL" id="JAD34172.1"/>
    </source>
</evidence>
<accession>A0A0A8ZH38</accession>
<dbReference type="EMBL" id="GBRH01263723">
    <property type="protein sequence ID" value="JAD34172.1"/>
    <property type="molecule type" value="Transcribed_RNA"/>
</dbReference>
<name>A0A0A8ZH38_ARUDO</name>
<dbReference type="AlphaFoldDB" id="A0A0A8ZH38"/>
<reference evidence="1" key="1">
    <citation type="submission" date="2014-09" db="EMBL/GenBank/DDBJ databases">
        <authorList>
            <person name="Magalhaes I.L.F."/>
            <person name="Oliveira U."/>
            <person name="Santos F.R."/>
            <person name="Vidigal T.H.D.A."/>
            <person name="Brescovit A.D."/>
            <person name="Santos A.J."/>
        </authorList>
    </citation>
    <scope>NUCLEOTIDE SEQUENCE</scope>
    <source>
        <tissue evidence="1">Shoot tissue taken approximately 20 cm above the soil surface</tissue>
    </source>
</reference>
<protein>
    <submittedName>
        <fullName evidence="1">Uncharacterized protein</fullName>
    </submittedName>
</protein>
<organism evidence="1">
    <name type="scientific">Arundo donax</name>
    <name type="common">Giant reed</name>
    <name type="synonym">Donax arundinaceus</name>
    <dbReference type="NCBI Taxonomy" id="35708"/>
    <lineage>
        <taxon>Eukaryota</taxon>
        <taxon>Viridiplantae</taxon>
        <taxon>Streptophyta</taxon>
        <taxon>Embryophyta</taxon>
        <taxon>Tracheophyta</taxon>
        <taxon>Spermatophyta</taxon>
        <taxon>Magnoliopsida</taxon>
        <taxon>Liliopsida</taxon>
        <taxon>Poales</taxon>
        <taxon>Poaceae</taxon>
        <taxon>PACMAD clade</taxon>
        <taxon>Arundinoideae</taxon>
        <taxon>Arundineae</taxon>
        <taxon>Arundo</taxon>
    </lineage>
</organism>
<reference evidence="1" key="2">
    <citation type="journal article" date="2015" name="Data Brief">
        <title>Shoot transcriptome of the giant reed, Arundo donax.</title>
        <authorList>
            <person name="Barrero R.A."/>
            <person name="Guerrero F.D."/>
            <person name="Moolhuijzen P."/>
            <person name="Goolsby J.A."/>
            <person name="Tidwell J."/>
            <person name="Bellgard S.E."/>
            <person name="Bellgard M.I."/>
        </authorList>
    </citation>
    <scope>NUCLEOTIDE SEQUENCE</scope>
    <source>
        <tissue evidence="1">Shoot tissue taken approximately 20 cm above the soil surface</tissue>
    </source>
</reference>
<sequence length="44" mass="5286">MHVYQPPTPHIIWYSSEEESKQRGEKRKHILASKTNFQSPTTMW</sequence>